<accession>A0A0N4Z371</accession>
<name>A0A0N4Z371_PARTI</name>
<dbReference type="WBParaSite" id="PTRK_0000134900.1">
    <property type="protein sequence ID" value="PTRK_0000134900.1"/>
    <property type="gene ID" value="PTRK_0000134900"/>
</dbReference>
<feature type="compositionally biased region" description="Polar residues" evidence="1">
    <location>
        <begin position="77"/>
        <end position="89"/>
    </location>
</feature>
<proteinExistence type="predicted"/>
<protein>
    <submittedName>
        <fullName evidence="3">Uncharacterized protein</fullName>
    </submittedName>
</protein>
<dbReference type="AlphaFoldDB" id="A0A0N4Z371"/>
<evidence type="ECO:0000313" key="2">
    <source>
        <dbReference type="Proteomes" id="UP000038045"/>
    </source>
</evidence>
<sequence length="108" mass="12612">MESQFSFAKDEEYNSAKLYFLNIVNSIIIAEGELLPRSLRTRNLEADFDELWGEYIQMKKLKDANKGLIPEADQNKENGQSNKKTTQRNIEMLTESILRKPFHCNNKK</sequence>
<feature type="region of interest" description="Disordered" evidence="1">
    <location>
        <begin position="68"/>
        <end position="89"/>
    </location>
</feature>
<reference evidence="3" key="1">
    <citation type="submission" date="2017-02" db="UniProtKB">
        <authorList>
            <consortium name="WormBaseParasite"/>
        </authorList>
    </citation>
    <scope>IDENTIFICATION</scope>
</reference>
<organism evidence="2 3">
    <name type="scientific">Parastrongyloides trichosuri</name>
    <name type="common">Possum-specific nematode worm</name>
    <dbReference type="NCBI Taxonomy" id="131310"/>
    <lineage>
        <taxon>Eukaryota</taxon>
        <taxon>Metazoa</taxon>
        <taxon>Ecdysozoa</taxon>
        <taxon>Nematoda</taxon>
        <taxon>Chromadorea</taxon>
        <taxon>Rhabditida</taxon>
        <taxon>Tylenchina</taxon>
        <taxon>Panagrolaimomorpha</taxon>
        <taxon>Strongyloidoidea</taxon>
        <taxon>Strongyloididae</taxon>
        <taxon>Parastrongyloides</taxon>
    </lineage>
</organism>
<evidence type="ECO:0000313" key="3">
    <source>
        <dbReference type="WBParaSite" id="PTRK_0000134900.1"/>
    </source>
</evidence>
<dbReference type="Proteomes" id="UP000038045">
    <property type="component" value="Unplaced"/>
</dbReference>
<evidence type="ECO:0000256" key="1">
    <source>
        <dbReference type="SAM" id="MobiDB-lite"/>
    </source>
</evidence>
<keyword evidence="2" id="KW-1185">Reference proteome</keyword>